<organism evidence="4 5">
    <name type="scientific">Denticeps clupeoides</name>
    <name type="common">denticle herring</name>
    <dbReference type="NCBI Taxonomy" id="299321"/>
    <lineage>
        <taxon>Eukaryota</taxon>
        <taxon>Metazoa</taxon>
        <taxon>Chordata</taxon>
        <taxon>Craniata</taxon>
        <taxon>Vertebrata</taxon>
        <taxon>Euteleostomi</taxon>
        <taxon>Actinopterygii</taxon>
        <taxon>Neopterygii</taxon>
        <taxon>Teleostei</taxon>
        <taxon>Clupei</taxon>
        <taxon>Clupeiformes</taxon>
        <taxon>Denticipitoidei</taxon>
        <taxon>Denticipitidae</taxon>
        <taxon>Denticeps</taxon>
    </lineage>
</organism>
<dbReference type="Ensembl" id="ENSDCDT00010037322.1">
    <property type="protein sequence ID" value="ENSDCDP00010030033.1"/>
    <property type="gene ID" value="ENSDCDG00010019230.1"/>
</dbReference>
<reference evidence="4" key="2">
    <citation type="submission" date="2025-08" db="UniProtKB">
        <authorList>
            <consortium name="Ensembl"/>
        </authorList>
    </citation>
    <scope>IDENTIFICATION</scope>
</reference>
<feature type="compositionally biased region" description="Polar residues" evidence="3">
    <location>
        <begin position="516"/>
        <end position="535"/>
    </location>
</feature>
<dbReference type="PANTHER" id="PTHR46652">
    <property type="entry name" value="LEUCINE-RICH REPEAT AND IQ DOMAIN-CONTAINING PROTEIN 1-RELATED"/>
    <property type="match status" value="1"/>
</dbReference>
<dbReference type="Gene3D" id="3.80.10.10">
    <property type="entry name" value="Ribonuclease Inhibitor"/>
    <property type="match status" value="4"/>
</dbReference>
<keyword evidence="2" id="KW-0677">Repeat</keyword>
<evidence type="ECO:0000256" key="2">
    <source>
        <dbReference type="ARBA" id="ARBA00022737"/>
    </source>
</evidence>
<keyword evidence="5" id="KW-1185">Reference proteome</keyword>
<dbReference type="SMART" id="SM00365">
    <property type="entry name" value="LRR_SD22"/>
    <property type="match status" value="9"/>
</dbReference>
<feature type="region of interest" description="Disordered" evidence="3">
    <location>
        <begin position="515"/>
        <end position="541"/>
    </location>
</feature>
<dbReference type="InterPro" id="IPR032675">
    <property type="entry name" value="LRR_dom_sf"/>
</dbReference>
<evidence type="ECO:0000256" key="3">
    <source>
        <dbReference type="SAM" id="MobiDB-lite"/>
    </source>
</evidence>
<proteinExistence type="predicted"/>
<gene>
    <name evidence="4" type="primary">LRRC9</name>
</gene>
<reference evidence="4 5" key="1">
    <citation type="submission" date="2020-06" db="EMBL/GenBank/DDBJ databases">
        <authorList>
            <consortium name="Wellcome Sanger Institute Data Sharing"/>
        </authorList>
    </citation>
    <scope>NUCLEOTIDE SEQUENCE [LARGE SCALE GENOMIC DNA]</scope>
</reference>
<evidence type="ECO:0000256" key="1">
    <source>
        <dbReference type="ARBA" id="ARBA00022614"/>
    </source>
</evidence>
<dbReference type="InterPro" id="IPR001611">
    <property type="entry name" value="Leu-rich_rpt"/>
</dbReference>
<protein>
    <recommendedName>
        <fullName evidence="6">Leucine rich repeat containing 9</fullName>
    </recommendedName>
</protein>
<dbReference type="Proteomes" id="UP000694580">
    <property type="component" value="Chromosome 1"/>
</dbReference>
<keyword evidence="1" id="KW-0433">Leucine-rich repeat</keyword>
<dbReference type="PROSITE" id="PS51450">
    <property type="entry name" value="LRR"/>
    <property type="match status" value="6"/>
</dbReference>
<dbReference type="GeneTree" id="ENSGT00940000158583"/>
<dbReference type="InterPro" id="IPR050836">
    <property type="entry name" value="SDS22/Internalin_LRR"/>
</dbReference>
<dbReference type="SMART" id="SM00369">
    <property type="entry name" value="LRR_TYP"/>
    <property type="match status" value="8"/>
</dbReference>
<dbReference type="Pfam" id="PF14580">
    <property type="entry name" value="LRR_9"/>
    <property type="match status" value="1"/>
</dbReference>
<sequence>VFFSGFPRMVGLSLFPRLSKLVIVAQSVSCIKGLEHCPLLRELWAVECHLTEISGVGGCLQLQKLYLYDNHIVEISNLHALLQLQVLWLNSNRITEMKGLSSLGDLQELNLADNSIVTIGDSLDQNANLQRLNLSGNKISSFKELTYLSRLDQLRELSLSDTQSSPNPICLLCNYSTHILYHLPHLLRLDGYTVSSKQVKDAAESTVQKKMMYYSMRMRSIQRQLREAQLQLLEKKKTRLQLPADRIRTLSYTHKSVSSTAVWLHTLGTTLISRILGKMAALKERLKRWNFRMEELEHQYQLDLKLLTARKELMVHFLLTELETVGNVRFEEGSPSAPWFTSCHELLLSRFCACDYTRHGVTGLKVHRIIRIQNRALRSRFEDRLHSLLASSDSPFVSQSYKRSLEYLFYVPDPGHAPDKNEILDIPEYGLKSADLYMMQGRERAVPLSSSLSVAERFRIQFEESGWSGQNLGRGPVPFKHGQLIICKVFLGKSVAVRDDVPINPAHFPKVHSVYRSANTGPGATEQSTAPTHSPSSHDECGCSQKQTEWFVFDHELVLPEYFIDFEYITEDQDQLSLLIRSNPHPTPTLDDHMTINILAQDEAVMGMEPALKPRTKMLSLSDKTLLNVAKANILSQITVLNLHGNSLSSLKEISCLTGLRSLTISFNEFTHLDDISYLSNLESVDASFNHVTSLGGVRALPRLQQLDLCCNLLTHPQDEAAILQEQAPALLRLDTRYNPWDKSDSVRMVLLGCLRSLTHLDDVLVSEEEAVAAAALRTTGSRISQACLLDHSRTDCNRPRSLSLLSTAHLMSQVRPSPWELHDLPPDWTSKITALSLDSQGLSCLSGLDRLVNLRWASFNHNKLSCLEGLQCCLKLEELSLDRNRLTSLHGLDQLPCLTRLSVNENQIGSLDGSVLDRLPNLHFLSAEKNSIDRLYGVQRARSLLKLYVGNNAIATSRDIYHLKVQDLAL</sequence>
<dbReference type="AlphaFoldDB" id="A0AAY4CAE4"/>
<dbReference type="Gene3D" id="3.90.228.10">
    <property type="match status" value="1"/>
</dbReference>
<dbReference type="SUPFAM" id="SSF52075">
    <property type="entry name" value="Outer arm dynein light chain 1"/>
    <property type="match status" value="1"/>
</dbReference>
<dbReference type="SUPFAM" id="SSF56399">
    <property type="entry name" value="ADP-ribosylation"/>
    <property type="match status" value="1"/>
</dbReference>
<reference evidence="4" key="3">
    <citation type="submission" date="2025-09" db="UniProtKB">
        <authorList>
            <consortium name="Ensembl"/>
        </authorList>
    </citation>
    <scope>IDENTIFICATION</scope>
</reference>
<dbReference type="SUPFAM" id="SSF52058">
    <property type="entry name" value="L domain-like"/>
    <property type="match status" value="1"/>
</dbReference>
<evidence type="ECO:0000313" key="5">
    <source>
        <dbReference type="Proteomes" id="UP000694580"/>
    </source>
</evidence>
<evidence type="ECO:0008006" key="6">
    <source>
        <dbReference type="Google" id="ProtNLM"/>
    </source>
</evidence>
<dbReference type="PANTHER" id="PTHR46652:SF3">
    <property type="entry name" value="LEUCINE-RICH REPEAT-CONTAINING PROTEIN 9"/>
    <property type="match status" value="1"/>
</dbReference>
<dbReference type="InterPro" id="IPR003591">
    <property type="entry name" value="Leu-rich_rpt_typical-subtyp"/>
</dbReference>
<name>A0AAY4CAE4_9TELE</name>
<accession>A0AAY4CAE4</accession>
<evidence type="ECO:0000313" key="4">
    <source>
        <dbReference type="Ensembl" id="ENSDCDP00010030033.1"/>
    </source>
</evidence>